<dbReference type="EMBL" id="JBBPCC010000029">
    <property type="protein sequence ID" value="MEK8132353.1"/>
    <property type="molecule type" value="Genomic_DNA"/>
</dbReference>
<dbReference type="RefSeq" id="WP_341419487.1">
    <property type="nucleotide sequence ID" value="NZ_JBBPCC010000029.1"/>
</dbReference>
<dbReference type="Proteomes" id="UP001469365">
    <property type="component" value="Unassembled WGS sequence"/>
</dbReference>
<keyword evidence="2" id="KW-1185">Reference proteome</keyword>
<reference evidence="1 2" key="1">
    <citation type="submission" date="2024-04" db="EMBL/GenBank/DDBJ databases">
        <title>draft genome sequnece of Paenibacillus filicis.</title>
        <authorList>
            <person name="Kim D.-U."/>
        </authorList>
    </citation>
    <scope>NUCLEOTIDE SEQUENCE [LARGE SCALE GENOMIC DNA]</scope>
    <source>
        <strain evidence="1 2">KACC14197</strain>
    </source>
</reference>
<protein>
    <submittedName>
        <fullName evidence="1">Uncharacterized protein</fullName>
    </submittedName>
</protein>
<evidence type="ECO:0000313" key="1">
    <source>
        <dbReference type="EMBL" id="MEK8132353.1"/>
    </source>
</evidence>
<name>A0ABU9DU00_9BACL</name>
<evidence type="ECO:0000313" key="2">
    <source>
        <dbReference type="Proteomes" id="UP001469365"/>
    </source>
</evidence>
<accession>A0ABU9DU00</accession>
<organism evidence="1 2">
    <name type="scientific">Paenibacillus filicis</name>
    <dbReference type="NCBI Taxonomy" id="669464"/>
    <lineage>
        <taxon>Bacteria</taxon>
        <taxon>Bacillati</taxon>
        <taxon>Bacillota</taxon>
        <taxon>Bacilli</taxon>
        <taxon>Bacillales</taxon>
        <taxon>Paenibacillaceae</taxon>
        <taxon>Paenibacillus</taxon>
    </lineage>
</organism>
<comment type="caution">
    <text evidence="1">The sequence shown here is derived from an EMBL/GenBank/DDBJ whole genome shotgun (WGS) entry which is preliminary data.</text>
</comment>
<sequence>MKRSVRSRCLATTAAAECASSQNPFGVHLPILVGYTVTLHHVHTEYTAS</sequence>
<gene>
    <name evidence="1" type="ORF">WMW72_31085</name>
</gene>
<proteinExistence type="predicted"/>